<dbReference type="EMBL" id="VFSV01000044">
    <property type="protein sequence ID" value="TRD15398.1"/>
    <property type="molecule type" value="Genomic_DNA"/>
</dbReference>
<feature type="domain" description="Inner membrane protein YgaP-like transmembrane" evidence="2">
    <location>
        <begin position="1"/>
        <end position="68"/>
    </location>
</feature>
<keyword evidence="1" id="KW-1133">Transmembrane helix</keyword>
<dbReference type="InterPro" id="IPR021309">
    <property type="entry name" value="YgaP-like_TM"/>
</dbReference>
<dbReference type="RefSeq" id="WP_142835889.1">
    <property type="nucleotide sequence ID" value="NZ_VFSV01000044.1"/>
</dbReference>
<feature type="transmembrane region" description="Helical" evidence="1">
    <location>
        <begin position="12"/>
        <end position="31"/>
    </location>
</feature>
<dbReference type="AlphaFoldDB" id="A0A547PMM6"/>
<protein>
    <submittedName>
        <fullName evidence="3">DUF2892 domain-containing protein</fullName>
    </submittedName>
</protein>
<evidence type="ECO:0000259" key="2">
    <source>
        <dbReference type="Pfam" id="PF11127"/>
    </source>
</evidence>
<name>A0A547PMM6_9RHOB</name>
<proteinExistence type="predicted"/>
<organism evidence="3 4">
    <name type="scientific">Palleronia caenipelagi</name>
    <dbReference type="NCBI Taxonomy" id="2489174"/>
    <lineage>
        <taxon>Bacteria</taxon>
        <taxon>Pseudomonadati</taxon>
        <taxon>Pseudomonadota</taxon>
        <taxon>Alphaproteobacteria</taxon>
        <taxon>Rhodobacterales</taxon>
        <taxon>Roseobacteraceae</taxon>
        <taxon>Palleronia</taxon>
    </lineage>
</organism>
<evidence type="ECO:0000256" key="1">
    <source>
        <dbReference type="SAM" id="Phobius"/>
    </source>
</evidence>
<accession>A0A547PMM6</accession>
<keyword evidence="1" id="KW-0472">Membrane</keyword>
<evidence type="ECO:0000313" key="4">
    <source>
        <dbReference type="Proteomes" id="UP000318590"/>
    </source>
</evidence>
<feature type="transmembrane region" description="Helical" evidence="1">
    <location>
        <begin position="37"/>
        <end position="61"/>
    </location>
</feature>
<keyword evidence="4" id="KW-1185">Reference proteome</keyword>
<dbReference type="Proteomes" id="UP000318590">
    <property type="component" value="Unassembled WGS sequence"/>
</dbReference>
<comment type="caution">
    <text evidence="3">The sequence shown here is derived from an EMBL/GenBank/DDBJ whole genome shotgun (WGS) entry which is preliminary data.</text>
</comment>
<dbReference type="Pfam" id="PF11127">
    <property type="entry name" value="YgaP-like_TM"/>
    <property type="match status" value="1"/>
</dbReference>
<keyword evidence="1" id="KW-0812">Transmembrane</keyword>
<gene>
    <name evidence="3" type="ORF">FEV53_16580</name>
</gene>
<reference evidence="3 4" key="1">
    <citation type="submission" date="2019-06" db="EMBL/GenBank/DDBJ databases">
        <title>Paenimaribius caenipelagi gen. nov., sp. nov., isolated from a tidal flat.</title>
        <authorList>
            <person name="Yoon J.-H."/>
        </authorList>
    </citation>
    <scope>NUCLEOTIDE SEQUENCE [LARGE SCALE GENOMIC DNA]</scope>
    <source>
        <strain evidence="3 4">JBTF-M29</strain>
    </source>
</reference>
<sequence>MTTNMGKFDRIGRLVIAAVLLYLAFGTAVLGAGLLHWLAIIVALVFIVTSLVGNCPLYSVVGIRTCGRN</sequence>
<evidence type="ECO:0000313" key="3">
    <source>
        <dbReference type="EMBL" id="TRD15398.1"/>
    </source>
</evidence>
<dbReference type="OrthoDB" id="9804804at2"/>